<dbReference type="Gene3D" id="1.25.40.410">
    <property type="match status" value="1"/>
</dbReference>
<reference evidence="5" key="2">
    <citation type="submission" date="2025-09" db="UniProtKB">
        <authorList>
            <consortium name="Ensembl"/>
        </authorList>
    </citation>
    <scope>IDENTIFICATION</scope>
</reference>
<dbReference type="SUPFAM" id="SSF48371">
    <property type="entry name" value="ARM repeat"/>
    <property type="match status" value="1"/>
</dbReference>
<dbReference type="PANTHER" id="PTHR45653:SF4">
    <property type="entry name" value="DEDICATOR OF CYTOKINESIS PROTEIN 3"/>
    <property type="match status" value="1"/>
</dbReference>
<dbReference type="GO" id="GO:0005886">
    <property type="term" value="C:plasma membrane"/>
    <property type="evidence" value="ECO:0007669"/>
    <property type="project" value="TreeGrafter"/>
</dbReference>
<accession>S4RQY2</accession>
<dbReference type="InterPro" id="IPR043162">
    <property type="entry name" value="DOCK_C_lobe_C"/>
</dbReference>
<dbReference type="InterPro" id="IPR035892">
    <property type="entry name" value="C2_domain_sf"/>
</dbReference>
<dbReference type="InterPro" id="IPR016024">
    <property type="entry name" value="ARM-type_fold"/>
</dbReference>
<comment type="similarity">
    <text evidence="2">Belongs to the DOCK family.</text>
</comment>
<dbReference type="InterPro" id="IPR027007">
    <property type="entry name" value="C2_DOCK-type_domain"/>
</dbReference>
<dbReference type="InterPro" id="IPR046773">
    <property type="entry name" value="DOCKER_Lobe_C"/>
</dbReference>
<dbReference type="FunFam" id="1.25.40.410:FF:000003">
    <property type="entry name" value="Dedicator of cytokinesis protein 4"/>
    <property type="match status" value="1"/>
</dbReference>
<dbReference type="GeneTree" id="ENSGT00940000155514"/>
<organism evidence="5">
    <name type="scientific">Petromyzon marinus</name>
    <name type="common">Sea lamprey</name>
    <dbReference type="NCBI Taxonomy" id="7757"/>
    <lineage>
        <taxon>Eukaryota</taxon>
        <taxon>Metazoa</taxon>
        <taxon>Chordata</taxon>
        <taxon>Craniata</taxon>
        <taxon>Vertebrata</taxon>
        <taxon>Cyclostomata</taxon>
        <taxon>Hyperoartia</taxon>
        <taxon>Petromyzontiformes</taxon>
        <taxon>Petromyzontidae</taxon>
        <taxon>Petromyzon</taxon>
    </lineage>
</organism>
<dbReference type="Pfam" id="PF20422">
    <property type="entry name" value="DHR-2_Lobe_B"/>
    <property type="match status" value="1"/>
</dbReference>
<dbReference type="Pfam" id="PF20421">
    <property type="entry name" value="DHR-2_Lobe_C"/>
    <property type="match status" value="1"/>
</dbReference>
<dbReference type="FunFam" id="2.60.40.150:FF:000045">
    <property type="entry name" value="Dedicator of cytokinesis protein 4"/>
    <property type="match status" value="1"/>
</dbReference>
<dbReference type="PROSITE" id="PS51651">
    <property type="entry name" value="DOCKER"/>
    <property type="match status" value="1"/>
</dbReference>
<keyword evidence="1" id="KW-0597">Phosphoprotein</keyword>
<evidence type="ECO:0000256" key="1">
    <source>
        <dbReference type="ARBA" id="ARBA00022553"/>
    </source>
</evidence>
<dbReference type="InterPro" id="IPR056372">
    <property type="entry name" value="TPR_DOCK"/>
</dbReference>
<dbReference type="PROSITE" id="PS51650">
    <property type="entry name" value="C2_DOCK"/>
    <property type="match status" value="1"/>
</dbReference>
<dbReference type="PANTHER" id="PTHR45653">
    <property type="entry name" value="DEDICATOR OF CYTOKINESIS"/>
    <property type="match status" value="1"/>
</dbReference>
<dbReference type="HOGENOM" id="CLU_000595_2_0_1"/>
<feature type="domain" description="DOCKER" evidence="4">
    <location>
        <begin position="782"/>
        <end position="1189"/>
    </location>
</feature>
<dbReference type="GO" id="GO:0007264">
    <property type="term" value="P:small GTPase-mediated signal transduction"/>
    <property type="evidence" value="ECO:0007669"/>
    <property type="project" value="InterPro"/>
</dbReference>
<dbReference type="STRING" id="7757.ENSPMAP00000007618"/>
<dbReference type="InterPro" id="IPR046770">
    <property type="entry name" value="DOCKER_Lobe_B"/>
</dbReference>
<dbReference type="Ensembl" id="ENSPMAT00000007652.1">
    <property type="protein sequence ID" value="ENSPMAP00000007618.1"/>
    <property type="gene ID" value="ENSPMAG00000006889.1"/>
</dbReference>
<dbReference type="Gene3D" id="1.20.58.740">
    <property type="match status" value="1"/>
</dbReference>
<feature type="domain" description="C2 DOCK-type" evidence="3">
    <location>
        <begin position="1"/>
        <end position="149"/>
    </location>
</feature>
<sequence length="1452" mass="165549">VTQDCVSLGAGEPYMRDFHSFVLYHNNSPRWGEILKLAIPVDKFRGSHLRFEFRHCSTKEKGEKKLFGFAFTPLMREDGTTLSDETHELYVYKCEESAGFSNPAYYLSLPCCKDDSGASGATVGPSVSTTSLVYPRSHKESLWISTLLCSTKLTQNEDLLALLKWKVHTDTVQDILGRLRQVKGEEIVKFLQDILDTLFAILDDSTEKYGPLVFQSLVFVVNLLRDTKFLHFRPVMETYIQKHFAGALAYKELLRCMKWYLDRSLDSIRHEHIQDALRAMEYLFKFVVQSRSLYARATGGLEEEEFRAAIRELFHSIKLILCQDGRDNEGLVYTQVTLLTSLPAIYEELLRMFKSREVADLVRDALGSLPTVQHAAPGLDTVRLQCVGRTVESKLFLNPESRRFLLPVVLHHIRMHLEHQKEPLVCSGILSNIFSIMKKSSGDPRVCEEVDMIVESLLEVLMKTVAGVMSKGLRHELVVAANHCLFNRAAQGEYVSCLLSLLRQMSDRHYQQLLENFSSKESLKEFVLQIFSVFSILMKQEVFPRDWMVMRMVISSVIVTTMKQLSPALHQNFGNESFDIQIWTFYFSLAVLFINQPSLQLEAFSPLKRKQILTQYGSGMETMRILMAHEVFRMWQSLGDHKAHFIPGLLGPFLEVTLVPQTELRRVLIPIFHEMMDCEQRKNGSFKQVEAEIIDKLDSLLSEGRGDEDYRELFSLITPLFGPYPSLLERIEQETWRESGVSFVTSVTRLMERLLDYRDCMKGDEVEDKKIGCAVSLLNFYKTEINKEEMYIRYIHKLCDMHLQAQNYTEAGFTLLLYCELLGWDERPLGPFLHYPAQSEWERKESLLLKILHFFHKGKCWEFGIPLCRELAGQYEALYDYQRLSSVRKTEAAYYDNIIEQQRLEPEFFKVGFYGKKFPFFLRNKEFVCRGHDYERLETFQQRMLSEFPHAVPMQHAGQPDDATTHADAQYIQIFAVSPVPGVSEVLRNERIPERIKSFYRVNNICKFRYDRPLYKGTKDKENEFKNLWVERTTLILKQPLPGICRWFEVDKREVAEMSPLENAIEAVENKNTELRLLIGQYRTQPPHNLNPLSMCLNGVINAAVNGGIARYQEAFFDKEYLATHPEDVEKIGRLKDVMLEQQVYILGAGLSVHERFVHPEMRPLHRKLLEQFQMMRSSLASQDLMSMGRISPAFAASLGQPNVFSPNSMKIFNRQSSLSLPGSNRVSSSSLSSQASAETGNMAALSDSLVRSAPTSLVICRCRYVDARHKPRLQASMRSLCPFRGDQPSSSSSSLSSAHSVSAHIISSAPCSARGSPMLSDKYRHCRDPTGLSALMRDRPCSAVFPVISEHGQQPPAMHRALIQQVTGSGKLSSDPNLSMAERGMLPIGFEAFHQQITDIPPALPMRNLHKMSLRSLAGSPTGQTTAARELNCSHSTLSASASSGVSSLSD</sequence>
<dbReference type="Pfam" id="PF23554">
    <property type="entry name" value="TPR_DOCK"/>
    <property type="match status" value="1"/>
</dbReference>
<dbReference type="GO" id="GO:0005737">
    <property type="term" value="C:cytoplasm"/>
    <property type="evidence" value="ECO:0007669"/>
    <property type="project" value="TreeGrafter"/>
</dbReference>
<evidence type="ECO:0000259" key="4">
    <source>
        <dbReference type="PROSITE" id="PS51651"/>
    </source>
</evidence>
<proteinExistence type="inferred from homology"/>
<evidence type="ECO:0000256" key="2">
    <source>
        <dbReference type="PROSITE-ProRule" id="PRU00983"/>
    </source>
</evidence>
<dbReference type="Pfam" id="PF14429">
    <property type="entry name" value="DOCK-C2"/>
    <property type="match status" value="1"/>
</dbReference>
<dbReference type="GO" id="GO:0005085">
    <property type="term" value="F:guanyl-nucleotide exchange factor activity"/>
    <property type="evidence" value="ECO:0007669"/>
    <property type="project" value="InterPro"/>
</dbReference>
<name>S4RQY2_PETMA</name>
<dbReference type="OMA" id="XQYETVV"/>
<evidence type="ECO:0000313" key="5">
    <source>
        <dbReference type="Ensembl" id="ENSPMAP00000007618.1"/>
    </source>
</evidence>
<dbReference type="InterPro" id="IPR043161">
    <property type="entry name" value="DOCK_C_lobe_A"/>
</dbReference>
<dbReference type="GO" id="GO:0031267">
    <property type="term" value="F:small GTPase binding"/>
    <property type="evidence" value="ECO:0007669"/>
    <property type="project" value="TreeGrafter"/>
</dbReference>
<dbReference type="Gene3D" id="2.60.40.150">
    <property type="entry name" value="C2 domain"/>
    <property type="match status" value="1"/>
</dbReference>
<evidence type="ECO:0000259" key="3">
    <source>
        <dbReference type="PROSITE" id="PS51650"/>
    </source>
</evidence>
<reference evidence="5" key="1">
    <citation type="submission" date="2025-08" db="UniProtKB">
        <authorList>
            <consortium name="Ensembl"/>
        </authorList>
    </citation>
    <scope>IDENTIFICATION</scope>
</reference>
<protein>
    <submittedName>
        <fullName evidence="5">Dedicator of cytokinesis 3</fullName>
    </submittedName>
</protein>
<dbReference type="InterPro" id="IPR027357">
    <property type="entry name" value="DOCKER_dom"/>
</dbReference>
<dbReference type="InterPro" id="IPR026791">
    <property type="entry name" value="DOCK"/>
</dbReference>